<dbReference type="Proteomes" id="UP001317705">
    <property type="component" value="Chromosome"/>
</dbReference>
<evidence type="ECO:0000259" key="8">
    <source>
        <dbReference type="PROSITE" id="PS50109"/>
    </source>
</evidence>
<dbReference type="Gene3D" id="1.10.287.130">
    <property type="match status" value="1"/>
</dbReference>
<dbReference type="SUPFAM" id="SSF55874">
    <property type="entry name" value="ATPase domain of HSP90 chaperone/DNA topoisomerase II/histidine kinase"/>
    <property type="match status" value="1"/>
</dbReference>
<dbReference type="SUPFAM" id="SSF55785">
    <property type="entry name" value="PYP-like sensor domain (PAS domain)"/>
    <property type="match status" value="4"/>
</dbReference>
<dbReference type="InterPro" id="IPR004358">
    <property type="entry name" value="Sig_transdc_His_kin-like_C"/>
</dbReference>
<dbReference type="InterPro" id="IPR000014">
    <property type="entry name" value="PAS"/>
</dbReference>
<keyword evidence="5 11" id="KW-0418">Kinase</keyword>
<evidence type="ECO:0000313" key="12">
    <source>
        <dbReference type="Proteomes" id="UP001317705"/>
    </source>
</evidence>
<reference evidence="11 12" key="1">
    <citation type="submission" date="2022-12" db="EMBL/GenBank/DDBJ databases">
        <title>Polyphasic characterization of Geotalea uranireducens NIT-SL11 newly isolated from a complex of sewage sludge and microbially reduced graphene oxide.</title>
        <authorList>
            <person name="Xie L."/>
            <person name="Yoshida N."/>
            <person name="Meng L."/>
        </authorList>
    </citation>
    <scope>NUCLEOTIDE SEQUENCE [LARGE SCALE GENOMIC DNA]</scope>
    <source>
        <strain evidence="11 12">NIT-SL11</strain>
    </source>
</reference>
<keyword evidence="12" id="KW-1185">Reference proteome</keyword>
<evidence type="ECO:0000256" key="2">
    <source>
        <dbReference type="ARBA" id="ARBA00012438"/>
    </source>
</evidence>
<accession>A0ABM8ENN7</accession>
<dbReference type="InterPro" id="IPR003594">
    <property type="entry name" value="HATPase_dom"/>
</dbReference>
<sequence length="741" mass="84402">MDKPATDNGDHRPDQLVELLDKIPAAAIGIAGNRLVLNRRAEQLTGYTDGELSSIDDLLATLFGDAAGAIRQVCENSRYATSPVAGEFPMTTKAGQLRFVELSAAGTDPVICILHDVSQRRQAEEQLRQKVEQYRCLTDTTTDCFWVVDHQGKIIEANDECVRMLGYPREQLLTMSIQELEAIEDKRVVDDHIARIIANGYDRFETRHRCNDGRSIAVEVSTSFMPTAGRFLAFVRDISERRRDDETLRESEERYRRFSALTTDYVYACNRRGTAPFRVQWMGGAVEKITGYTEEEIFAKGCWLTIVHPADRERVGTQLLRLVPGDTNTEEFRIFAKDGTIRWIREVCRCEAGALPDELRLFGTAQNITARKEAEDSLREIETIFNLFMEHSPIYVFFKDQDIRTVRLSRNFERMLGRPLQELIGTTMAELFPPELAASMEADDQRILREEKVFEIEEEYGGHTYYTLKFPIIQEHRPPMLAGFTMDITERKKTEETLRRLNEELDQRVAERTAQLEEAIREAESFSYSVSHDLRAPLRHINSYCSIILEDYRQDLPPEVCDYLGRVRKASSRLGELTDDLLELSRVSRAEIQVDEVNLSTLATTIVSLLHEAEPNRQVEFVIEQGLVARGDRLLLRLVMENLLGNAWEYTARTAAARIELATTAIGSEKVFLVRDNGAGFDMAYQDKLFRPFQRLHGDEFPGTGIGLATVKRIINRHGGRVWAEATTGRGATFYFTLPGI</sequence>
<evidence type="ECO:0000256" key="4">
    <source>
        <dbReference type="ARBA" id="ARBA00022679"/>
    </source>
</evidence>
<dbReference type="InterPro" id="IPR005467">
    <property type="entry name" value="His_kinase_dom"/>
</dbReference>
<gene>
    <name evidence="11" type="ORF">GURASL_31490</name>
</gene>
<evidence type="ECO:0000259" key="9">
    <source>
        <dbReference type="PROSITE" id="PS50112"/>
    </source>
</evidence>
<dbReference type="PROSITE" id="PS50113">
    <property type="entry name" value="PAC"/>
    <property type="match status" value="1"/>
</dbReference>
<evidence type="ECO:0000256" key="5">
    <source>
        <dbReference type="ARBA" id="ARBA00022777"/>
    </source>
</evidence>
<dbReference type="InterPro" id="IPR000700">
    <property type="entry name" value="PAS-assoc_C"/>
</dbReference>
<dbReference type="Pfam" id="PF00512">
    <property type="entry name" value="HisKA"/>
    <property type="match status" value="1"/>
</dbReference>
<feature type="coiled-coil region" evidence="7">
    <location>
        <begin position="491"/>
        <end position="522"/>
    </location>
</feature>
<dbReference type="PROSITE" id="PS50109">
    <property type="entry name" value="HIS_KIN"/>
    <property type="match status" value="1"/>
</dbReference>
<dbReference type="Pfam" id="PF08447">
    <property type="entry name" value="PAS_3"/>
    <property type="match status" value="1"/>
</dbReference>
<dbReference type="InterPro" id="IPR013655">
    <property type="entry name" value="PAS_fold_3"/>
</dbReference>
<dbReference type="PANTHER" id="PTHR42878">
    <property type="entry name" value="TWO-COMPONENT HISTIDINE KINASE"/>
    <property type="match status" value="1"/>
</dbReference>
<dbReference type="Pfam" id="PF08448">
    <property type="entry name" value="PAS_4"/>
    <property type="match status" value="1"/>
</dbReference>
<dbReference type="SMART" id="SM00388">
    <property type="entry name" value="HisKA"/>
    <property type="match status" value="1"/>
</dbReference>
<dbReference type="CDD" id="cd00130">
    <property type="entry name" value="PAS"/>
    <property type="match status" value="3"/>
</dbReference>
<dbReference type="InterPro" id="IPR001610">
    <property type="entry name" value="PAC"/>
</dbReference>
<dbReference type="Gene3D" id="3.30.565.10">
    <property type="entry name" value="Histidine kinase-like ATPase, C-terminal domain"/>
    <property type="match status" value="1"/>
</dbReference>
<dbReference type="PRINTS" id="PR00344">
    <property type="entry name" value="BCTRLSENSOR"/>
</dbReference>
<dbReference type="SMART" id="SM00387">
    <property type="entry name" value="HATPase_c"/>
    <property type="match status" value="1"/>
</dbReference>
<dbReference type="SMART" id="SM00086">
    <property type="entry name" value="PAC"/>
    <property type="match status" value="3"/>
</dbReference>
<organism evidence="11 12">
    <name type="scientific">Geotalea uraniireducens</name>
    <dbReference type="NCBI Taxonomy" id="351604"/>
    <lineage>
        <taxon>Bacteria</taxon>
        <taxon>Pseudomonadati</taxon>
        <taxon>Thermodesulfobacteriota</taxon>
        <taxon>Desulfuromonadia</taxon>
        <taxon>Geobacterales</taxon>
        <taxon>Geobacteraceae</taxon>
        <taxon>Geotalea</taxon>
    </lineage>
</organism>
<dbReference type="InterPro" id="IPR050351">
    <property type="entry name" value="BphY/WalK/GraS-like"/>
</dbReference>
<dbReference type="InterPro" id="IPR013656">
    <property type="entry name" value="PAS_4"/>
</dbReference>
<keyword evidence="6" id="KW-0472">Membrane</keyword>
<dbReference type="GO" id="GO:0016301">
    <property type="term" value="F:kinase activity"/>
    <property type="evidence" value="ECO:0007669"/>
    <property type="project" value="UniProtKB-KW"/>
</dbReference>
<dbReference type="Pfam" id="PF13426">
    <property type="entry name" value="PAS_9"/>
    <property type="match status" value="2"/>
</dbReference>
<evidence type="ECO:0000313" key="11">
    <source>
        <dbReference type="EMBL" id="BDV44226.1"/>
    </source>
</evidence>
<dbReference type="CDD" id="cd00082">
    <property type="entry name" value="HisKA"/>
    <property type="match status" value="1"/>
</dbReference>
<dbReference type="Gene3D" id="3.30.450.20">
    <property type="entry name" value="PAS domain"/>
    <property type="match status" value="4"/>
</dbReference>
<comment type="catalytic activity">
    <reaction evidence="1">
        <text>ATP + protein L-histidine = ADP + protein N-phospho-L-histidine.</text>
        <dbReference type="EC" id="2.7.13.3"/>
    </reaction>
</comment>
<feature type="domain" description="PAC" evidence="10">
    <location>
        <begin position="328"/>
        <end position="380"/>
    </location>
</feature>
<dbReference type="SUPFAM" id="SSF47384">
    <property type="entry name" value="Homodimeric domain of signal transducing histidine kinase"/>
    <property type="match status" value="1"/>
</dbReference>
<protein>
    <recommendedName>
        <fullName evidence="2">histidine kinase</fullName>
        <ecNumber evidence="2">2.7.13.3</ecNumber>
    </recommendedName>
</protein>
<evidence type="ECO:0000256" key="1">
    <source>
        <dbReference type="ARBA" id="ARBA00000085"/>
    </source>
</evidence>
<dbReference type="RefSeq" id="WP_282000333.1">
    <property type="nucleotide sequence ID" value="NZ_AP027151.1"/>
</dbReference>
<evidence type="ECO:0000259" key="10">
    <source>
        <dbReference type="PROSITE" id="PS50113"/>
    </source>
</evidence>
<dbReference type="EMBL" id="AP027151">
    <property type="protein sequence ID" value="BDV44226.1"/>
    <property type="molecule type" value="Genomic_DNA"/>
</dbReference>
<feature type="domain" description="PAS" evidence="9">
    <location>
        <begin position="381"/>
        <end position="451"/>
    </location>
</feature>
<dbReference type="EC" id="2.7.13.3" evidence="2"/>
<dbReference type="PANTHER" id="PTHR42878:SF15">
    <property type="entry name" value="BACTERIOPHYTOCHROME"/>
    <property type="match status" value="1"/>
</dbReference>
<evidence type="ECO:0000256" key="7">
    <source>
        <dbReference type="SAM" id="Coils"/>
    </source>
</evidence>
<dbReference type="NCBIfam" id="TIGR00229">
    <property type="entry name" value="sensory_box"/>
    <property type="match status" value="4"/>
</dbReference>
<evidence type="ECO:0000256" key="3">
    <source>
        <dbReference type="ARBA" id="ARBA00022553"/>
    </source>
</evidence>
<dbReference type="PROSITE" id="PS50112">
    <property type="entry name" value="PAS"/>
    <property type="match status" value="3"/>
</dbReference>
<proteinExistence type="predicted"/>
<keyword evidence="4" id="KW-0808">Transferase</keyword>
<feature type="domain" description="PAS" evidence="9">
    <location>
        <begin position="130"/>
        <end position="200"/>
    </location>
</feature>
<feature type="domain" description="PAS" evidence="9">
    <location>
        <begin position="251"/>
        <end position="326"/>
    </location>
</feature>
<feature type="domain" description="Histidine kinase" evidence="8">
    <location>
        <begin position="529"/>
        <end position="741"/>
    </location>
</feature>
<dbReference type="InterPro" id="IPR035965">
    <property type="entry name" value="PAS-like_dom_sf"/>
</dbReference>
<dbReference type="InterPro" id="IPR036097">
    <property type="entry name" value="HisK_dim/P_sf"/>
</dbReference>
<dbReference type="SMART" id="SM00091">
    <property type="entry name" value="PAS"/>
    <property type="match status" value="4"/>
</dbReference>
<dbReference type="InterPro" id="IPR003661">
    <property type="entry name" value="HisK_dim/P_dom"/>
</dbReference>
<name>A0ABM8ENN7_9BACT</name>
<evidence type="ECO:0000256" key="6">
    <source>
        <dbReference type="ARBA" id="ARBA00023136"/>
    </source>
</evidence>
<keyword evidence="3" id="KW-0597">Phosphoprotein</keyword>
<dbReference type="Pfam" id="PF02518">
    <property type="entry name" value="HATPase_c"/>
    <property type="match status" value="1"/>
</dbReference>
<keyword evidence="7" id="KW-0175">Coiled coil</keyword>
<dbReference type="InterPro" id="IPR036890">
    <property type="entry name" value="HATPase_C_sf"/>
</dbReference>